<keyword evidence="6" id="KW-0808">Transferase</keyword>
<dbReference type="InterPro" id="IPR004046">
    <property type="entry name" value="GST_C"/>
</dbReference>
<comment type="subcellular location">
    <subcellularLocation>
        <location evidence="1">Cytoplasm</location>
    </subcellularLocation>
</comment>
<evidence type="ECO:0000259" key="9">
    <source>
        <dbReference type="PROSITE" id="PS50405"/>
    </source>
</evidence>
<dbReference type="EC" id="2.5.1.18" evidence="4"/>
<reference evidence="10 11" key="1">
    <citation type="journal article" date="2018" name="Mol. Genet. Genomics">
        <title>The red deer Cervus elaphus genome CerEla1.0: sequencing, annotating, genes, and chromosomes.</title>
        <authorList>
            <person name="Bana N.A."/>
            <person name="Nyiri A."/>
            <person name="Nagy J."/>
            <person name="Frank K."/>
            <person name="Nagy T."/>
            <person name="Steger V."/>
            <person name="Schiller M."/>
            <person name="Lakatos P."/>
            <person name="Sugar L."/>
            <person name="Horn P."/>
            <person name="Barta E."/>
            <person name="Orosz L."/>
        </authorList>
    </citation>
    <scope>NUCLEOTIDE SEQUENCE [LARGE SCALE GENOMIC DNA]</scope>
    <source>
        <strain evidence="10">Hungarian</strain>
    </source>
</reference>
<keyword evidence="11" id="KW-1185">Reference proteome</keyword>
<dbReference type="InterPro" id="IPR050213">
    <property type="entry name" value="GST_superfamily"/>
</dbReference>
<dbReference type="InterPro" id="IPR003081">
    <property type="entry name" value="GST_mu"/>
</dbReference>
<dbReference type="GO" id="GO:0005829">
    <property type="term" value="C:cytosol"/>
    <property type="evidence" value="ECO:0007669"/>
    <property type="project" value="UniProtKB-ARBA"/>
</dbReference>
<dbReference type="Gene3D" id="1.20.1050.130">
    <property type="match status" value="1"/>
</dbReference>
<keyword evidence="7" id="KW-0443">Lipid metabolism</keyword>
<dbReference type="FunFam" id="1.20.1050.10:FF:000083">
    <property type="entry name" value="Glutathione S-transferase Mu 1"/>
    <property type="match status" value="1"/>
</dbReference>
<dbReference type="GO" id="GO:0006749">
    <property type="term" value="P:glutathione metabolic process"/>
    <property type="evidence" value="ECO:0007669"/>
    <property type="project" value="TreeGrafter"/>
</dbReference>
<sequence>MAMILGYWDIRGLAHAIRLLLEYTDSNYEEKKYTMGDAPDYNKSQWLNEKSKLGLDFPNLPYLIDGTHKLTQSNAILRHIARKHNMCGETEEEKIRVDLLENQVMDVRLHMARICYSPDFGLKKISAYMQSSRFLPGPLFLKLAVWGNKSQWLNEKFKLGLDFPNLPYLIDGTHKLTQSNAILRYIARKHNMCGETEEEMIRVDILENQVMDVRFAMARICYSPDFLAHAIRLLLEYTDTNYEERQYSVGDAPDYDRSQWLNEKFKLGLDFPNLPYLIDGTHKLTQSNAILRYIARKHNMCGETEEEMIRVDILENQVMDVRFAMVRICYSPDFGSGHVPSEQLREKLKPGFLKEIPEKIKLFSEFLGKRPWFAGDKLTYVDFLVYDVLDMHRIFEPKCLDAFPNLKDFIARFEGLKKISAYMQSSRFLPGPLFLKLAVWGNK</sequence>
<feature type="domain" description="GST N-terminal" evidence="8">
    <location>
        <begin position="1"/>
        <end position="88"/>
    </location>
</feature>
<dbReference type="InterPro" id="IPR040079">
    <property type="entry name" value="Glutathione_S-Trfase"/>
</dbReference>
<dbReference type="InterPro" id="IPR004045">
    <property type="entry name" value="Glutathione_S-Trfase_N"/>
</dbReference>
<evidence type="ECO:0000256" key="4">
    <source>
        <dbReference type="ARBA" id="ARBA00012452"/>
    </source>
</evidence>
<dbReference type="SFLD" id="SFLDS00019">
    <property type="entry name" value="Glutathione_Transferase_(cytos"/>
    <property type="match status" value="2"/>
</dbReference>
<evidence type="ECO:0000313" key="11">
    <source>
        <dbReference type="Proteomes" id="UP000242450"/>
    </source>
</evidence>
<comment type="similarity">
    <text evidence="2">Belongs to the GST superfamily. Mu family.</text>
</comment>
<proteinExistence type="inferred from homology"/>
<dbReference type="SUPFAM" id="SSF52833">
    <property type="entry name" value="Thioredoxin-like"/>
    <property type="match status" value="3"/>
</dbReference>
<dbReference type="PANTHER" id="PTHR11571">
    <property type="entry name" value="GLUTATHIONE S-TRANSFERASE"/>
    <property type="match status" value="1"/>
</dbReference>
<evidence type="ECO:0000313" key="10">
    <source>
        <dbReference type="EMBL" id="OWK05139.1"/>
    </source>
</evidence>
<keyword evidence="5" id="KW-0963">Cytoplasm</keyword>
<dbReference type="PRINTS" id="PR01267">
    <property type="entry name" value="GSTRNSFRASEM"/>
</dbReference>
<dbReference type="Pfam" id="PF14497">
    <property type="entry name" value="GST_C_3"/>
    <property type="match status" value="1"/>
</dbReference>
<evidence type="ECO:0000256" key="7">
    <source>
        <dbReference type="ARBA" id="ARBA00023098"/>
    </source>
</evidence>
<dbReference type="Pfam" id="PF02798">
    <property type="entry name" value="GST_N"/>
    <property type="match status" value="3"/>
</dbReference>
<dbReference type="Gene3D" id="1.20.1050.10">
    <property type="match status" value="1"/>
</dbReference>
<dbReference type="FunFam" id="1.20.1050.10:FF:000101">
    <property type="entry name" value="Glutathione S-transferase Mu 4"/>
    <property type="match status" value="2"/>
</dbReference>
<name>A0A212CGK0_CEREH</name>
<dbReference type="GO" id="GO:0042802">
    <property type="term" value="F:identical protein binding"/>
    <property type="evidence" value="ECO:0007669"/>
    <property type="project" value="UniProtKB-ARBA"/>
</dbReference>
<comment type="subunit">
    <text evidence="3">Homodimer.</text>
</comment>
<dbReference type="PANTHER" id="PTHR11571:SF137">
    <property type="entry name" value="GLUTATHIONE S-TRANSFERASE MU 4"/>
    <property type="match status" value="1"/>
</dbReference>
<dbReference type="InterPro" id="IPR036282">
    <property type="entry name" value="Glutathione-S-Trfase_C_sf"/>
</dbReference>
<dbReference type="OrthoDB" id="4951845at2759"/>
<dbReference type="Gene3D" id="3.40.30.10">
    <property type="entry name" value="Glutaredoxin"/>
    <property type="match status" value="3"/>
</dbReference>
<comment type="caution">
    <text evidence="10">The sequence shown here is derived from an EMBL/GenBank/DDBJ whole genome shotgun (WGS) entry which is preliminary data.</text>
</comment>
<feature type="domain" description="GST N-terminal" evidence="8">
    <location>
        <begin position="215"/>
        <end position="302"/>
    </location>
</feature>
<dbReference type="GO" id="GO:0004364">
    <property type="term" value="F:glutathione transferase activity"/>
    <property type="evidence" value="ECO:0007669"/>
    <property type="project" value="UniProtKB-EC"/>
</dbReference>
<dbReference type="CDD" id="cd03209">
    <property type="entry name" value="GST_C_Mu"/>
    <property type="match status" value="1"/>
</dbReference>
<dbReference type="GO" id="GO:0006629">
    <property type="term" value="P:lipid metabolic process"/>
    <property type="evidence" value="ECO:0007669"/>
    <property type="project" value="UniProtKB-KW"/>
</dbReference>
<gene>
    <name evidence="10" type="ORF">Celaphus_00002224</name>
</gene>
<dbReference type="EMBL" id="MKHE01000020">
    <property type="protein sequence ID" value="OWK05139.1"/>
    <property type="molecule type" value="Genomic_DNA"/>
</dbReference>
<dbReference type="AlphaFoldDB" id="A0A212CGK0"/>
<dbReference type="GO" id="GO:0042178">
    <property type="term" value="P:xenobiotic catabolic process"/>
    <property type="evidence" value="ECO:0007669"/>
    <property type="project" value="UniProtKB-ARBA"/>
</dbReference>
<feature type="domain" description="GST C-terminal" evidence="9">
    <location>
        <begin position="304"/>
        <end position="433"/>
    </location>
</feature>
<dbReference type="CDD" id="cd03075">
    <property type="entry name" value="GST_N_Mu"/>
    <property type="match status" value="2"/>
</dbReference>
<feature type="domain" description="GST N-terminal" evidence="8">
    <location>
        <begin position="148"/>
        <end position="194"/>
    </location>
</feature>
<dbReference type="FunFam" id="3.40.30.10:FF:000603">
    <property type="entry name" value="Glutathione S-transferase Mu 1"/>
    <property type="match status" value="2"/>
</dbReference>
<evidence type="ECO:0000256" key="3">
    <source>
        <dbReference type="ARBA" id="ARBA00011738"/>
    </source>
</evidence>
<protein>
    <recommendedName>
        <fullName evidence="4">glutathione transferase</fullName>
        <ecNumber evidence="4">2.5.1.18</ecNumber>
    </recommendedName>
</protein>
<accession>A0A212CGK0</accession>
<dbReference type="InterPro" id="IPR010987">
    <property type="entry name" value="Glutathione-S-Trfase_C-like"/>
</dbReference>
<evidence type="ECO:0000256" key="6">
    <source>
        <dbReference type="ARBA" id="ARBA00022679"/>
    </source>
</evidence>
<evidence type="ECO:0000256" key="5">
    <source>
        <dbReference type="ARBA" id="ARBA00022490"/>
    </source>
</evidence>
<dbReference type="PROSITE" id="PS50405">
    <property type="entry name" value="GST_CTER"/>
    <property type="match status" value="1"/>
</dbReference>
<evidence type="ECO:0000259" key="8">
    <source>
        <dbReference type="PROSITE" id="PS50404"/>
    </source>
</evidence>
<dbReference type="PROSITE" id="PS50404">
    <property type="entry name" value="GST_NTER"/>
    <property type="match status" value="3"/>
</dbReference>
<dbReference type="Proteomes" id="UP000242450">
    <property type="component" value="Chromosome 20"/>
</dbReference>
<dbReference type="SUPFAM" id="SSF47616">
    <property type="entry name" value="GST C-terminal domain-like"/>
    <property type="match status" value="2"/>
</dbReference>
<organism evidence="10 11">
    <name type="scientific">Cervus elaphus hippelaphus</name>
    <name type="common">European red deer</name>
    <dbReference type="NCBI Taxonomy" id="46360"/>
    <lineage>
        <taxon>Eukaryota</taxon>
        <taxon>Metazoa</taxon>
        <taxon>Chordata</taxon>
        <taxon>Craniata</taxon>
        <taxon>Vertebrata</taxon>
        <taxon>Euteleostomi</taxon>
        <taxon>Mammalia</taxon>
        <taxon>Eutheria</taxon>
        <taxon>Laurasiatheria</taxon>
        <taxon>Artiodactyla</taxon>
        <taxon>Ruminantia</taxon>
        <taxon>Pecora</taxon>
        <taxon>Cervidae</taxon>
        <taxon>Cervinae</taxon>
        <taxon>Cervus</taxon>
    </lineage>
</organism>
<dbReference type="InterPro" id="IPR036249">
    <property type="entry name" value="Thioredoxin-like_sf"/>
</dbReference>
<evidence type="ECO:0000256" key="2">
    <source>
        <dbReference type="ARBA" id="ARBA00005861"/>
    </source>
</evidence>
<evidence type="ECO:0000256" key="1">
    <source>
        <dbReference type="ARBA" id="ARBA00004496"/>
    </source>
</evidence>